<keyword evidence="1" id="KW-1133">Transmembrane helix</keyword>
<keyword evidence="1" id="KW-0812">Transmembrane</keyword>
<dbReference type="EMBL" id="FONZ01000002">
    <property type="protein sequence ID" value="SFF01202.1"/>
    <property type="molecule type" value="Genomic_DNA"/>
</dbReference>
<organism evidence="2 3">
    <name type="scientific">Flavimobilis marinus</name>
    <dbReference type="NCBI Taxonomy" id="285351"/>
    <lineage>
        <taxon>Bacteria</taxon>
        <taxon>Bacillati</taxon>
        <taxon>Actinomycetota</taxon>
        <taxon>Actinomycetes</taxon>
        <taxon>Micrococcales</taxon>
        <taxon>Jonesiaceae</taxon>
        <taxon>Flavimobilis</taxon>
    </lineage>
</organism>
<dbReference type="OrthoDB" id="3216929at2"/>
<accession>A0A1I2F7B7</accession>
<keyword evidence="3" id="KW-1185">Reference proteome</keyword>
<reference evidence="3" key="1">
    <citation type="submission" date="2016-10" db="EMBL/GenBank/DDBJ databases">
        <authorList>
            <person name="Varghese N."/>
            <person name="Submissions S."/>
        </authorList>
    </citation>
    <scope>NUCLEOTIDE SEQUENCE [LARGE SCALE GENOMIC DNA]</scope>
    <source>
        <strain evidence="3">DSM 19083</strain>
    </source>
</reference>
<gene>
    <name evidence="2" type="ORF">SAMN04488035_1170</name>
</gene>
<evidence type="ECO:0000313" key="3">
    <source>
        <dbReference type="Proteomes" id="UP000198520"/>
    </source>
</evidence>
<evidence type="ECO:0000313" key="2">
    <source>
        <dbReference type="EMBL" id="SFF01202.1"/>
    </source>
</evidence>
<name>A0A1I2F7B7_9MICO</name>
<sequence>MTTPDPTQHDSASVGDLFGRISEDISTLMRQEFALAKAEASQTAKKAGTGAGMLGGAAWAANFVLLFASIALWWWIGTMIGDGDAQPALGWSALIVTVIWAIIAAVLALKGKKEIESAEGLPQTAATMKKIPDALKGQE</sequence>
<feature type="transmembrane region" description="Helical" evidence="1">
    <location>
        <begin position="51"/>
        <end position="76"/>
    </location>
</feature>
<feature type="transmembrane region" description="Helical" evidence="1">
    <location>
        <begin position="88"/>
        <end position="109"/>
    </location>
</feature>
<dbReference type="RefSeq" id="WP_093376093.1">
    <property type="nucleotide sequence ID" value="NZ_BNAN01000002.1"/>
</dbReference>
<dbReference type="STRING" id="285351.SAMN04488035_1170"/>
<protein>
    <submittedName>
        <fullName evidence="2">Putative Holin-X, holin superfamily III</fullName>
    </submittedName>
</protein>
<dbReference type="AlphaFoldDB" id="A0A1I2F7B7"/>
<dbReference type="InterPro" id="IPR009937">
    <property type="entry name" value="Phage_holin_3_6"/>
</dbReference>
<evidence type="ECO:0000256" key="1">
    <source>
        <dbReference type="SAM" id="Phobius"/>
    </source>
</evidence>
<dbReference type="Proteomes" id="UP000198520">
    <property type="component" value="Unassembled WGS sequence"/>
</dbReference>
<keyword evidence="1" id="KW-0472">Membrane</keyword>
<proteinExistence type="predicted"/>
<dbReference type="Pfam" id="PF07332">
    <property type="entry name" value="Phage_holin_3_6"/>
    <property type="match status" value="1"/>
</dbReference>